<dbReference type="EMBL" id="AP017655">
    <property type="protein sequence ID" value="BAV64764.1"/>
    <property type="molecule type" value="Genomic_DNA"/>
</dbReference>
<organism evidence="1 2">
    <name type="scientific">Sphingobium cloacae</name>
    <dbReference type="NCBI Taxonomy" id="120107"/>
    <lineage>
        <taxon>Bacteria</taxon>
        <taxon>Pseudomonadati</taxon>
        <taxon>Pseudomonadota</taxon>
        <taxon>Alphaproteobacteria</taxon>
        <taxon>Sphingomonadales</taxon>
        <taxon>Sphingomonadaceae</taxon>
        <taxon>Sphingobium</taxon>
    </lineage>
</organism>
<protein>
    <submittedName>
        <fullName evidence="1">Uncharacterized protein</fullName>
    </submittedName>
</protein>
<accession>A0A1E1F2M1</accession>
<dbReference type="OrthoDB" id="7743875at2"/>
<dbReference type="KEGG" id="sclo:SCLO_1017240"/>
<dbReference type="Proteomes" id="UP000218272">
    <property type="component" value="Chromosome SCLO_1"/>
</dbReference>
<gene>
    <name evidence="1" type="ORF">SCLO_1017240</name>
</gene>
<evidence type="ECO:0000313" key="1">
    <source>
        <dbReference type="EMBL" id="BAV64764.1"/>
    </source>
</evidence>
<evidence type="ECO:0000313" key="2">
    <source>
        <dbReference type="Proteomes" id="UP000218272"/>
    </source>
</evidence>
<sequence length="109" mass="11890">MFKVDPNPTFTHTVKVKVPVDGGFREETLKATYSVVPASELEGFDLDESQSSQAFLTRTVIGLDDIVDAEGNPLSFNHAVRDALFDLPYVRIALARVYFEGVAGARAGN</sequence>
<reference evidence="1 2" key="1">
    <citation type="submission" date="2016-10" db="EMBL/GenBank/DDBJ databases">
        <title>Complete Genome Sequence of the Nonylphenol-Degrading Bacterium Sphingobium cloacae JCM 10874T.</title>
        <authorList>
            <person name="Ootsuka M."/>
            <person name="Nishizawa T."/>
            <person name="Ohta H."/>
        </authorList>
    </citation>
    <scope>NUCLEOTIDE SEQUENCE [LARGE SCALE GENOMIC DNA]</scope>
    <source>
        <strain evidence="1 2">JCM 10874</strain>
    </source>
</reference>
<dbReference type="AlphaFoldDB" id="A0A1E1F2M1"/>
<keyword evidence="2" id="KW-1185">Reference proteome</keyword>
<dbReference type="RefSeq" id="WP_066517742.1">
    <property type="nucleotide sequence ID" value="NZ_AP017655.1"/>
</dbReference>
<proteinExistence type="predicted"/>
<name>A0A1E1F2M1_9SPHN</name>